<dbReference type="GO" id="GO:0016787">
    <property type="term" value="F:hydrolase activity"/>
    <property type="evidence" value="ECO:0007669"/>
    <property type="project" value="UniProtKB-KW"/>
</dbReference>
<organism evidence="2 3">
    <name type="scientific">Aquibacillus halophilus</name>
    <dbReference type="NCBI Taxonomy" id="930132"/>
    <lineage>
        <taxon>Bacteria</taxon>
        <taxon>Bacillati</taxon>
        <taxon>Bacillota</taxon>
        <taxon>Bacilli</taxon>
        <taxon>Bacillales</taxon>
        <taxon>Bacillaceae</taxon>
        <taxon>Aquibacillus</taxon>
    </lineage>
</organism>
<dbReference type="RefSeq" id="WP_153737511.1">
    <property type="nucleotide sequence ID" value="NZ_WJNG01000012.1"/>
</dbReference>
<dbReference type="Gene3D" id="3.60.60.10">
    <property type="entry name" value="Penicillin V Acylase, Chain A"/>
    <property type="match status" value="1"/>
</dbReference>
<dbReference type="Proteomes" id="UP000799092">
    <property type="component" value="Unassembled WGS sequence"/>
</dbReference>
<feature type="domain" description="Peptidase C45 hydrolase" evidence="1">
    <location>
        <begin position="103"/>
        <end position="311"/>
    </location>
</feature>
<dbReference type="InterPro" id="IPR047794">
    <property type="entry name" value="C45_proenzyme-like"/>
</dbReference>
<keyword evidence="3" id="KW-1185">Reference proteome</keyword>
<gene>
    <name evidence="2" type="ORF">GH741_14685</name>
</gene>
<evidence type="ECO:0000259" key="1">
    <source>
        <dbReference type="Pfam" id="PF03417"/>
    </source>
</evidence>
<dbReference type="AlphaFoldDB" id="A0A6A8DLL7"/>
<proteinExistence type="predicted"/>
<dbReference type="InterPro" id="IPR047801">
    <property type="entry name" value="Peptidase_C45"/>
</dbReference>
<dbReference type="InterPro" id="IPR029055">
    <property type="entry name" value="Ntn_hydrolases_N"/>
</dbReference>
<sequence>MKQVHSNIIQFRGSHYNLGVYQGKELMNSLTVKNREKQWKVRRPRFTIDAKEAEEAITTYAPGLWEELIGIKDTLRWPIERVLKEFGGYRLDYVRSGCSIVTGDNYFIRNYDYHPKTYEGRYVFYQPTDGGYATVGPSQRITGRSDGINEKGLVMGYNFMHRKKPGDGFICGMIGRIVLEHCANVSEAVEMLKVIPHRHSFSYIVYDKSEETYVVEASPRGIEVRQSNVCTNHFEKMEHENRNYLVDSERRLNVIQKQRESFGDAYDAFRLFNDPGKGVFSTEYRNWAGTIHTSAYFPRHMKTWFALGGNQQPTAFDFTKWLEGTDVTSNQIIGQVETDIPFAHMDENASWFNAK</sequence>
<dbReference type="Pfam" id="PF03417">
    <property type="entry name" value="AAT"/>
    <property type="match status" value="1"/>
</dbReference>
<dbReference type="EMBL" id="WJNG01000012">
    <property type="protein sequence ID" value="MRH43887.1"/>
    <property type="molecule type" value="Genomic_DNA"/>
</dbReference>
<keyword evidence="2" id="KW-0378">Hydrolase</keyword>
<evidence type="ECO:0000313" key="3">
    <source>
        <dbReference type="Proteomes" id="UP000799092"/>
    </source>
</evidence>
<dbReference type="PANTHER" id="PTHR34180">
    <property type="entry name" value="PEPTIDASE C45"/>
    <property type="match status" value="1"/>
</dbReference>
<dbReference type="SUPFAM" id="SSF56235">
    <property type="entry name" value="N-terminal nucleophile aminohydrolases (Ntn hydrolases)"/>
    <property type="match status" value="1"/>
</dbReference>
<dbReference type="CDD" id="cd01935">
    <property type="entry name" value="Ntn_CGH_like"/>
    <property type="match status" value="1"/>
</dbReference>
<protein>
    <submittedName>
        <fullName evidence="2">Linear amide C-N hydrolase</fullName>
    </submittedName>
</protein>
<comment type="caution">
    <text evidence="2">The sequence shown here is derived from an EMBL/GenBank/DDBJ whole genome shotgun (WGS) entry which is preliminary data.</text>
</comment>
<accession>A0A6A8DLL7</accession>
<dbReference type="NCBIfam" id="NF040521">
    <property type="entry name" value="C45_proenzyme"/>
    <property type="match status" value="1"/>
</dbReference>
<dbReference type="PANTHER" id="PTHR34180:SF1">
    <property type="entry name" value="BETA-ALANYL-DOPAMINE_CARCININE HYDROLASE"/>
    <property type="match status" value="1"/>
</dbReference>
<dbReference type="OrthoDB" id="8617387at2"/>
<name>A0A6A8DLL7_9BACI</name>
<dbReference type="InterPro" id="IPR005079">
    <property type="entry name" value="Peptidase_C45_hydrolase"/>
</dbReference>
<reference evidence="2" key="1">
    <citation type="submission" date="2019-11" db="EMBL/GenBank/DDBJ databases">
        <authorList>
            <person name="Li J."/>
        </authorList>
    </citation>
    <scope>NUCLEOTIDE SEQUENCE</scope>
    <source>
        <strain evidence="2">B6B</strain>
    </source>
</reference>
<evidence type="ECO:0000313" key="2">
    <source>
        <dbReference type="EMBL" id="MRH43887.1"/>
    </source>
</evidence>